<dbReference type="PANTHER" id="PTHR31953">
    <property type="entry name" value="BETA-FRUCTOFURANOSIDASE, INSOLUBLE ISOENZYME CWINV1-RELATED"/>
    <property type="match status" value="1"/>
</dbReference>
<gene>
    <name evidence="2" type="ORF">FNV43_RR07553</name>
</gene>
<dbReference type="OrthoDB" id="202537at2759"/>
<keyword evidence="3" id="KW-1185">Reference proteome</keyword>
<dbReference type="Gene3D" id="2.60.120.560">
    <property type="entry name" value="Exo-inulinase, domain 1"/>
    <property type="match status" value="1"/>
</dbReference>
<accession>A0A8K0HG41</accession>
<dbReference type="InterPro" id="IPR013189">
    <property type="entry name" value="Glyco_hydro_32_C"/>
</dbReference>
<dbReference type="EMBL" id="VOIH02000003">
    <property type="protein sequence ID" value="KAF3451458.1"/>
    <property type="molecule type" value="Genomic_DNA"/>
</dbReference>
<protein>
    <recommendedName>
        <fullName evidence="1">Glycosyl hydrolase family 32 C-terminal domain-containing protein</fullName>
    </recommendedName>
</protein>
<dbReference type="Pfam" id="PF08244">
    <property type="entry name" value="Glyco_hydro_32C"/>
    <property type="match status" value="1"/>
</dbReference>
<sequence>MRTDDNPKRRISKFASDLSSSWSAKNDSSSMSGFTNQWHVLSFPTHFGKKRKTADVKKPNIGQSYSTGTCACKEELLDPSWTDPQILCSQNGASVKGGLGPFGLLVLASKGLKEYTAVFFRIFKAPNKHAVLMCSDQSRSSLNQNNDKTIYGTFLDIDPVHEKLSLRSLIILWWRVSVERERLASHQDISHIDY</sequence>
<evidence type="ECO:0000259" key="1">
    <source>
        <dbReference type="Pfam" id="PF08244"/>
    </source>
</evidence>
<reference evidence="2" key="1">
    <citation type="submission" date="2020-03" db="EMBL/GenBank/DDBJ databases">
        <title>A high-quality chromosome-level genome assembly of a woody plant with both climbing and erect habits, Rhamnella rubrinervis.</title>
        <authorList>
            <person name="Lu Z."/>
            <person name="Yang Y."/>
            <person name="Zhu X."/>
            <person name="Sun Y."/>
        </authorList>
    </citation>
    <scope>NUCLEOTIDE SEQUENCE</scope>
    <source>
        <strain evidence="2">BYM</strain>
        <tissue evidence="2">Leaf</tissue>
    </source>
</reference>
<proteinExistence type="predicted"/>
<feature type="domain" description="Glycosyl hydrolase family 32 C-terminal" evidence="1">
    <location>
        <begin position="94"/>
        <end position="169"/>
    </location>
</feature>
<dbReference type="InterPro" id="IPR050551">
    <property type="entry name" value="Fructan_Metab_Enzymes"/>
</dbReference>
<name>A0A8K0HG41_9ROSA</name>
<dbReference type="Proteomes" id="UP000796880">
    <property type="component" value="Unassembled WGS sequence"/>
</dbReference>
<comment type="caution">
    <text evidence="2">The sequence shown here is derived from an EMBL/GenBank/DDBJ whole genome shotgun (WGS) entry which is preliminary data.</text>
</comment>
<dbReference type="SUPFAM" id="SSF49899">
    <property type="entry name" value="Concanavalin A-like lectins/glucanases"/>
    <property type="match status" value="1"/>
</dbReference>
<organism evidence="2 3">
    <name type="scientific">Rhamnella rubrinervis</name>
    <dbReference type="NCBI Taxonomy" id="2594499"/>
    <lineage>
        <taxon>Eukaryota</taxon>
        <taxon>Viridiplantae</taxon>
        <taxon>Streptophyta</taxon>
        <taxon>Embryophyta</taxon>
        <taxon>Tracheophyta</taxon>
        <taxon>Spermatophyta</taxon>
        <taxon>Magnoliopsida</taxon>
        <taxon>eudicotyledons</taxon>
        <taxon>Gunneridae</taxon>
        <taxon>Pentapetalae</taxon>
        <taxon>rosids</taxon>
        <taxon>fabids</taxon>
        <taxon>Rosales</taxon>
        <taxon>Rhamnaceae</taxon>
        <taxon>rhamnoid group</taxon>
        <taxon>Rhamneae</taxon>
        <taxon>Rhamnella</taxon>
    </lineage>
</organism>
<evidence type="ECO:0000313" key="2">
    <source>
        <dbReference type="EMBL" id="KAF3451458.1"/>
    </source>
</evidence>
<evidence type="ECO:0000313" key="3">
    <source>
        <dbReference type="Proteomes" id="UP000796880"/>
    </source>
</evidence>
<dbReference type="InterPro" id="IPR013320">
    <property type="entry name" value="ConA-like_dom_sf"/>
</dbReference>
<dbReference type="AlphaFoldDB" id="A0A8K0HG41"/>